<organism evidence="1 2">
    <name type="scientific">Paenibacillus terreus</name>
    <dbReference type="NCBI Taxonomy" id="1387834"/>
    <lineage>
        <taxon>Bacteria</taxon>
        <taxon>Bacillati</taxon>
        <taxon>Bacillota</taxon>
        <taxon>Bacilli</taxon>
        <taxon>Bacillales</taxon>
        <taxon>Paenibacillaceae</taxon>
        <taxon>Paenibacillus</taxon>
    </lineage>
</organism>
<evidence type="ECO:0000313" key="2">
    <source>
        <dbReference type="Proteomes" id="UP001580407"/>
    </source>
</evidence>
<proteinExistence type="predicted"/>
<comment type="caution">
    <text evidence="1">The sequence shown here is derived from an EMBL/GenBank/DDBJ whole genome shotgun (WGS) entry which is preliminary data.</text>
</comment>
<reference evidence="1 2" key="1">
    <citation type="submission" date="2024-09" db="EMBL/GenBank/DDBJ databases">
        <authorList>
            <person name="Ruan L."/>
        </authorList>
    </citation>
    <scope>NUCLEOTIDE SEQUENCE [LARGE SCALE GENOMIC DNA]</scope>
    <source>
        <strain evidence="1 2">D33</strain>
    </source>
</reference>
<dbReference type="SUPFAM" id="SSF140453">
    <property type="entry name" value="EsxAB dimer-like"/>
    <property type="match status" value="1"/>
</dbReference>
<dbReference type="Proteomes" id="UP001580407">
    <property type="component" value="Unassembled WGS sequence"/>
</dbReference>
<keyword evidence="2" id="KW-1185">Reference proteome</keyword>
<dbReference type="InterPro" id="IPR010310">
    <property type="entry name" value="T7SS_ESAT-6-like"/>
</dbReference>
<gene>
    <name evidence="1" type="ORF">ACE3NQ_20090</name>
</gene>
<evidence type="ECO:0000313" key="1">
    <source>
        <dbReference type="EMBL" id="MFB5683225.1"/>
    </source>
</evidence>
<dbReference type="InterPro" id="IPR036689">
    <property type="entry name" value="ESAT-6-like_sf"/>
</dbReference>
<name>A0ABV5BBY7_9BACL</name>
<protein>
    <submittedName>
        <fullName evidence="1">WXG100 family type VII secretion target</fullName>
    </submittedName>
</protein>
<dbReference type="Pfam" id="PF06013">
    <property type="entry name" value="WXG100"/>
    <property type="match status" value="1"/>
</dbReference>
<accession>A0ABV5BBY7</accession>
<dbReference type="Gene3D" id="1.10.287.850">
    <property type="entry name" value="HP0062-like domain"/>
    <property type="match status" value="1"/>
</dbReference>
<dbReference type="NCBIfam" id="TIGR03930">
    <property type="entry name" value="WXG100_ESAT6"/>
    <property type="match status" value="1"/>
</dbReference>
<sequence length="290" mass="30112">MSSRIQVTPEQLEKVSSQFGQAYQQSNQMVLRLQQSIQQIESQWEGMTRERFYAEYVEAKSRMSAFVASLHNVQMELQQIADKFRSTDASADNSAATMQASMLAGGSAAAGGTVLAASKAKDDSQNIKVQLNPEGSVRGFTGKNLQEKLMNGVEASGTLDHNANKYLYGDVLTGSASASGKSGLSAEGSIVKSGFTSSYAEGSVSLANASVEASVKDGNVSVGAEATLVKYDGGISIPLPWTDKELKIGGSASLGTVGASAEIGKDGLKFHLPLGPGASLVGVGGSISVE</sequence>
<dbReference type="EMBL" id="JBHILM010000024">
    <property type="protein sequence ID" value="MFB5683225.1"/>
    <property type="molecule type" value="Genomic_DNA"/>
</dbReference>
<dbReference type="RefSeq" id="WP_375526964.1">
    <property type="nucleotide sequence ID" value="NZ_JBHILM010000024.1"/>
</dbReference>